<dbReference type="InterPro" id="IPR024618">
    <property type="entry name" value="DUF3857"/>
</dbReference>
<sequence length="257" mass="27943">MDGGLFWKFPDARGKQIIERAAQALLCATGLLLILGDLACAEQSPERVESLRYEVARDYSYKLTMVIDSFVQKQAQVKDASQLAMTYNPRNVSFRFVSGWVEDPDGSRHKPAADAIFTRPSAASRDAPGFVSSVTTTVVMPKVTIGSHVHYEIEETAPRMPLMGFNPVAWLNPFQNASEHVVIDIPAALPLAVASQGGFVVSDTTTNGMRHIVADVRLQGVVLHLNGFFLNFCDSAASFSPSSVPGRRDRTLLASAS</sequence>
<dbReference type="Pfam" id="PF12969">
    <property type="entry name" value="DUF3857"/>
    <property type="match status" value="1"/>
</dbReference>
<dbReference type="RefSeq" id="WP_004120616.1">
    <property type="nucleotide sequence ID" value="NZ_AQHN01000069.1"/>
</dbReference>
<dbReference type="Gene3D" id="2.60.40.3140">
    <property type="match status" value="1"/>
</dbReference>
<dbReference type="AlphaFoldDB" id="N6UXN1"/>
<feature type="domain" description="DUF3857" evidence="1">
    <location>
        <begin position="72"/>
        <end position="212"/>
    </location>
</feature>
<proteinExistence type="predicted"/>
<comment type="caution">
    <text evidence="2">The sequence shown here is derived from an EMBL/GenBank/DDBJ whole genome shotgun (WGS) entry which is preliminary data.</text>
</comment>
<evidence type="ECO:0000313" key="3">
    <source>
        <dbReference type="Proteomes" id="UP000012429"/>
    </source>
</evidence>
<name>N6UXN1_9HYPH</name>
<keyword evidence="3" id="KW-1185">Reference proteome</keyword>
<organism evidence="2 3">
    <name type="scientific">Rhizobium freirei PRF 81</name>
    <dbReference type="NCBI Taxonomy" id="363754"/>
    <lineage>
        <taxon>Bacteria</taxon>
        <taxon>Pseudomonadati</taxon>
        <taxon>Pseudomonadota</taxon>
        <taxon>Alphaproteobacteria</taxon>
        <taxon>Hyphomicrobiales</taxon>
        <taxon>Rhizobiaceae</taxon>
        <taxon>Rhizobium/Agrobacterium group</taxon>
        <taxon>Rhizobium</taxon>
    </lineage>
</organism>
<dbReference type="EMBL" id="AQHN01000069">
    <property type="protein sequence ID" value="ENN86435.1"/>
    <property type="molecule type" value="Genomic_DNA"/>
</dbReference>
<dbReference type="STRING" id="363754.RHSP_79423"/>
<evidence type="ECO:0000313" key="2">
    <source>
        <dbReference type="EMBL" id="ENN86435.1"/>
    </source>
</evidence>
<evidence type="ECO:0000259" key="1">
    <source>
        <dbReference type="Pfam" id="PF12969"/>
    </source>
</evidence>
<dbReference type="OrthoDB" id="98874at2"/>
<protein>
    <recommendedName>
        <fullName evidence="1">DUF3857 domain-containing protein</fullName>
    </recommendedName>
</protein>
<accession>N6UXN1</accession>
<reference evidence="2 3" key="1">
    <citation type="journal article" date="2012" name="BMC Genomics">
        <title>Genomic basis of broad host range and environmental adaptability of Rhizobium tropici CIAT 899 and Rhizobium sp. PRF 81 which are used in inoculants for common bean (Phaseolus vulgaris L.).</title>
        <authorList>
            <person name="Ormeno-Orrillo E."/>
            <person name="Menna P."/>
            <person name="Almeida L.G."/>
            <person name="Ollero F.J."/>
            <person name="Nicolas M.F."/>
            <person name="Pains Rodrigues E."/>
            <person name="Shigueyoshi Nakatani A."/>
            <person name="Silva Batista J.S."/>
            <person name="Oliveira Chueire L.M."/>
            <person name="Souza R.C."/>
            <person name="Ribeiro Vasconcelos A.T."/>
            <person name="Megias M."/>
            <person name="Hungria M."/>
            <person name="Martinez-Romero E."/>
        </authorList>
    </citation>
    <scope>NUCLEOTIDE SEQUENCE [LARGE SCALE GENOMIC DNA]</scope>
    <source>
        <strain evidence="2 3">PRF 81</strain>
    </source>
</reference>
<dbReference type="Proteomes" id="UP000012429">
    <property type="component" value="Unassembled WGS sequence"/>
</dbReference>
<gene>
    <name evidence="2" type="ORF">RHSP_79423</name>
</gene>